<reference evidence="2 3" key="1">
    <citation type="submission" date="2023-02" db="EMBL/GenBank/DDBJ databases">
        <title>LHISI_Scaffold_Assembly.</title>
        <authorList>
            <person name="Stuart O.P."/>
            <person name="Cleave R."/>
            <person name="Magrath M.J.L."/>
            <person name="Mikheyev A.S."/>
        </authorList>
    </citation>
    <scope>NUCLEOTIDE SEQUENCE [LARGE SCALE GENOMIC DNA]</scope>
    <source>
        <strain evidence="2">Daus_M_001</strain>
        <tissue evidence="2">Leg muscle</tissue>
    </source>
</reference>
<evidence type="ECO:0000313" key="3">
    <source>
        <dbReference type="Proteomes" id="UP001159363"/>
    </source>
</evidence>
<keyword evidence="3" id="KW-1185">Reference proteome</keyword>
<accession>A0ABQ9HLC0</accession>
<evidence type="ECO:0000259" key="1">
    <source>
        <dbReference type="Pfam" id="PF13843"/>
    </source>
</evidence>
<name>A0ABQ9HLC0_9NEOP</name>
<sequence>MSRSRFQLLCAILKFDDKITRYTRIEDSGDKLLAIREVSDIFVKACIQNYSPKENLTVDKRLAVFRGKSPFRIYMKSKLGRYGIKIWMCSDSENGYVCNIQVYTGVRNNQCEINQVVLLSTQYHDATIHEDEDRKLEIIHNYNESKGGVDLGDMMASEYYLCANDNPRAPASLYRNNCYRSTQCIHYVEREQPGLAQK</sequence>
<evidence type="ECO:0000313" key="2">
    <source>
        <dbReference type="EMBL" id="KAJ8885151.1"/>
    </source>
</evidence>
<dbReference type="Pfam" id="PF13843">
    <property type="entry name" value="DDE_Tnp_1_7"/>
    <property type="match status" value="1"/>
</dbReference>
<dbReference type="PANTHER" id="PTHR46599">
    <property type="entry name" value="PIGGYBAC TRANSPOSABLE ELEMENT-DERIVED PROTEIN 4"/>
    <property type="match status" value="1"/>
</dbReference>
<feature type="domain" description="PiggyBac transposable element-derived protein" evidence="1">
    <location>
        <begin position="1"/>
        <end position="109"/>
    </location>
</feature>
<protein>
    <recommendedName>
        <fullName evidence="1">PiggyBac transposable element-derived protein domain-containing protein</fullName>
    </recommendedName>
</protein>
<dbReference type="InterPro" id="IPR029526">
    <property type="entry name" value="PGBD"/>
</dbReference>
<organism evidence="2 3">
    <name type="scientific">Dryococelus australis</name>
    <dbReference type="NCBI Taxonomy" id="614101"/>
    <lineage>
        <taxon>Eukaryota</taxon>
        <taxon>Metazoa</taxon>
        <taxon>Ecdysozoa</taxon>
        <taxon>Arthropoda</taxon>
        <taxon>Hexapoda</taxon>
        <taxon>Insecta</taxon>
        <taxon>Pterygota</taxon>
        <taxon>Neoptera</taxon>
        <taxon>Polyneoptera</taxon>
        <taxon>Phasmatodea</taxon>
        <taxon>Verophasmatodea</taxon>
        <taxon>Anareolatae</taxon>
        <taxon>Phasmatidae</taxon>
        <taxon>Eurycanthinae</taxon>
        <taxon>Dryococelus</taxon>
    </lineage>
</organism>
<gene>
    <name evidence="2" type="ORF">PR048_011347</name>
</gene>
<proteinExistence type="predicted"/>
<dbReference type="PANTHER" id="PTHR46599:SF6">
    <property type="entry name" value="DUAL SPECIFICITY PHOSPHATASE 26"/>
    <property type="match status" value="1"/>
</dbReference>
<comment type="caution">
    <text evidence="2">The sequence shown here is derived from an EMBL/GenBank/DDBJ whole genome shotgun (WGS) entry which is preliminary data.</text>
</comment>
<dbReference type="Proteomes" id="UP001159363">
    <property type="component" value="Chromosome X"/>
</dbReference>
<dbReference type="EMBL" id="JARBHB010000004">
    <property type="protein sequence ID" value="KAJ8885151.1"/>
    <property type="molecule type" value="Genomic_DNA"/>
</dbReference>